<keyword evidence="8" id="KW-0413">Isomerase</keyword>
<dbReference type="PANTHER" id="PTHR45663">
    <property type="entry name" value="GEO12009P1"/>
    <property type="match status" value="1"/>
</dbReference>
<dbReference type="AlphaFoldDB" id="A0A0S2SG70"/>
<evidence type="ECO:0000256" key="5">
    <source>
        <dbReference type="ARBA" id="ARBA00023284"/>
    </source>
</evidence>
<evidence type="ECO:0000259" key="7">
    <source>
        <dbReference type="PROSITE" id="PS51352"/>
    </source>
</evidence>
<dbReference type="CDD" id="cd02947">
    <property type="entry name" value="TRX_family"/>
    <property type="match status" value="1"/>
</dbReference>
<dbReference type="PATRIC" id="fig|652.5.peg.2287"/>
<sequence length="145" mass="16168">MSSIITYCSHCYVKNRMNLSRPPQEARCGRCHQPLIDLAPVVATAANFEALIASDIPVVIDFWASWCGPCLQFAPTFNAVATELEPRFRFAKLDTEKESNLAARFAIRSIPSLLVFQRGQVIAQRSGALPASLFRQWLETLPRAS</sequence>
<dbReference type="GO" id="GO:0015035">
    <property type="term" value="F:protein-disulfide reductase activity"/>
    <property type="evidence" value="ECO:0007669"/>
    <property type="project" value="UniProtKB-UniRule"/>
</dbReference>
<keyword evidence="5" id="KW-0676">Redox-active center</keyword>
<dbReference type="InterPro" id="IPR017937">
    <property type="entry name" value="Thioredoxin_CS"/>
</dbReference>
<dbReference type="InterPro" id="IPR036249">
    <property type="entry name" value="Thioredoxin-like_sf"/>
</dbReference>
<dbReference type="Gene3D" id="3.40.30.10">
    <property type="entry name" value="Glutaredoxin"/>
    <property type="match status" value="1"/>
</dbReference>
<dbReference type="KEGG" id="asr:WL1483_1205"/>
<evidence type="ECO:0000256" key="6">
    <source>
        <dbReference type="NCBIfam" id="TIGR01068"/>
    </source>
</evidence>
<dbReference type="RefSeq" id="WP_060586202.1">
    <property type="nucleotide sequence ID" value="NZ_CP013067.1"/>
</dbReference>
<dbReference type="PROSITE" id="PS00194">
    <property type="entry name" value="THIOREDOXIN_1"/>
    <property type="match status" value="1"/>
</dbReference>
<feature type="domain" description="Thioredoxin" evidence="7">
    <location>
        <begin position="33"/>
        <end position="143"/>
    </location>
</feature>
<dbReference type="Pfam" id="PF00085">
    <property type="entry name" value="Thioredoxin"/>
    <property type="match status" value="1"/>
</dbReference>
<dbReference type="Gene3D" id="2.30.30.380">
    <property type="entry name" value="Zn-finger domain of Sec23/24"/>
    <property type="match status" value="1"/>
</dbReference>
<evidence type="ECO:0000313" key="9">
    <source>
        <dbReference type="Proteomes" id="UP000058114"/>
    </source>
</evidence>
<proteinExistence type="inferred from homology"/>
<keyword evidence="3" id="KW-0249">Electron transport</keyword>
<reference evidence="9" key="1">
    <citation type="submission" date="2015-10" db="EMBL/GenBank/DDBJ databases">
        <title>Complete Genome Sequence of Aeromonas schubertii strain WL1483.</title>
        <authorList>
            <person name="Liu L."/>
        </authorList>
    </citation>
    <scope>NUCLEOTIDE SEQUENCE [LARGE SCALE GENOMIC DNA]</scope>
    <source>
        <strain evidence="9">WL1483</strain>
    </source>
</reference>
<name>A0A0S2SG70_9GAMM</name>
<dbReference type="InterPro" id="IPR005746">
    <property type="entry name" value="Thioredoxin"/>
</dbReference>
<evidence type="ECO:0000313" key="8">
    <source>
        <dbReference type="EMBL" id="ALP40624.1"/>
    </source>
</evidence>
<dbReference type="SUPFAM" id="SSF52833">
    <property type="entry name" value="Thioredoxin-like"/>
    <property type="match status" value="1"/>
</dbReference>
<dbReference type="EMBL" id="CP013067">
    <property type="protein sequence ID" value="ALP40624.1"/>
    <property type="molecule type" value="Genomic_DNA"/>
</dbReference>
<evidence type="ECO:0000256" key="1">
    <source>
        <dbReference type="ARBA" id="ARBA00008987"/>
    </source>
</evidence>
<comment type="similarity">
    <text evidence="1">Belongs to the thioredoxin family.</text>
</comment>
<dbReference type="InterPro" id="IPR013766">
    <property type="entry name" value="Thioredoxin_domain"/>
</dbReference>
<evidence type="ECO:0000256" key="3">
    <source>
        <dbReference type="ARBA" id="ARBA00022982"/>
    </source>
</evidence>
<accession>A0A0S2SG70</accession>
<protein>
    <recommendedName>
        <fullName evidence="6">Thioredoxin</fullName>
    </recommendedName>
</protein>
<gene>
    <name evidence="8" type="primary">trxC</name>
    <name evidence="8" type="ORF">WL1483_1205</name>
</gene>
<dbReference type="Proteomes" id="UP000058114">
    <property type="component" value="Chromosome"/>
</dbReference>
<dbReference type="PANTHER" id="PTHR45663:SF40">
    <property type="entry name" value="THIOREDOXIN 2"/>
    <property type="match status" value="1"/>
</dbReference>
<reference evidence="8 9" key="2">
    <citation type="journal article" date="2016" name="Genome Announc.">
        <title>Complete Genome Sequence of the Highly Virulent Aeromonas schubertii Strain WL1483, Isolated from Diseased Snakehead Fish (Channa argus) in China.</title>
        <authorList>
            <person name="Liu L."/>
            <person name="Li N."/>
            <person name="Zhang D."/>
            <person name="Fu X."/>
            <person name="Shi C."/>
            <person name="Lin Q."/>
            <person name="Hao G."/>
        </authorList>
    </citation>
    <scope>NUCLEOTIDE SEQUENCE [LARGE SCALE GENOMIC DNA]</scope>
    <source>
        <strain evidence="8 9">WL1483</strain>
    </source>
</reference>
<dbReference type="PROSITE" id="PS51352">
    <property type="entry name" value="THIOREDOXIN_2"/>
    <property type="match status" value="1"/>
</dbReference>
<dbReference type="GO" id="GO:0016853">
    <property type="term" value="F:isomerase activity"/>
    <property type="evidence" value="ECO:0007669"/>
    <property type="project" value="UniProtKB-KW"/>
</dbReference>
<dbReference type="PRINTS" id="PR00421">
    <property type="entry name" value="THIOREDOXIN"/>
</dbReference>
<keyword evidence="2" id="KW-0813">Transport</keyword>
<evidence type="ECO:0000256" key="2">
    <source>
        <dbReference type="ARBA" id="ARBA00022448"/>
    </source>
</evidence>
<organism evidence="8 9">
    <name type="scientific">Aeromonas schubertii</name>
    <dbReference type="NCBI Taxonomy" id="652"/>
    <lineage>
        <taxon>Bacteria</taxon>
        <taxon>Pseudomonadati</taxon>
        <taxon>Pseudomonadota</taxon>
        <taxon>Gammaproteobacteria</taxon>
        <taxon>Aeromonadales</taxon>
        <taxon>Aeromonadaceae</taxon>
        <taxon>Aeromonas</taxon>
    </lineage>
</organism>
<dbReference type="NCBIfam" id="NF008229">
    <property type="entry name" value="PRK10996.1"/>
    <property type="match status" value="1"/>
</dbReference>
<keyword evidence="4" id="KW-1015">Disulfide bond</keyword>
<evidence type="ECO:0000256" key="4">
    <source>
        <dbReference type="ARBA" id="ARBA00023157"/>
    </source>
</evidence>
<dbReference type="NCBIfam" id="TIGR01068">
    <property type="entry name" value="thioredoxin"/>
    <property type="match status" value="1"/>
</dbReference>
<dbReference type="GO" id="GO:0005829">
    <property type="term" value="C:cytosol"/>
    <property type="evidence" value="ECO:0007669"/>
    <property type="project" value="TreeGrafter"/>
</dbReference>